<dbReference type="InterPro" id="IPR013373">
    <property type="entry name" value="Flagellin/pilin_N_arc"/>
</dbReference>
<keyword evidence="1" id="KW-0472">Membrane</keyword>
<sequence precursor="true">MRNMKRKALSNLIGTIILISATLIGGVLVYNYFQKSMTTMENMGQNVFIMANSQIINSNSQIIYIKITNNMQGQIKIIGIYGIYQNGTQENLTLTSNNINPDIINKYINSGETVSFVIYASSNIQSIFLQYNDTQSNVIMSSQPVNLK</sequence>
<evidence type="ECO:0000313" key="2">
    <source>
        <dbReference type="EMBL" id="AFZ71098.1"/>
    </source>
</evidence>
<dbReference type="HOGENOM" id="CLU_1754594_0_0_2"/>
<dbReference type="EMBL" id="CP003378">
    <property type="protein sequence ID" value="AFZ71098.1"/>
    <property type="molecule type" value="Genomic_DNA"/>
</dbReference>
<feature type="transmembrane region" description="Helical" evidence="1">
    <location>
        <begin position="12"/>
        <end position="33"/>
    </location>
</feature>
<keyword evidence="1" id="KW-1133">Transmembrane helix</keyword>
<reference evidence="3" key="1">
    <citation type="submission" date="2012-03" db="EMBL/GenBank/DDBJ databases">
        <title>Complete genome of Caldisphaera lagunensis DSM 15908.</title>
        <authorList>
            <person name="Lucas S."/>
            <person name="Copeland A."/>
            <person name="Lapidus A."/>
            <person name="Glavina del Rio T."/>
            <person name="Dalin E."/>
            <person name="Tice H."/>
            <person name="Bruce D."/>
            <person name="Goodwin L."/>
            <person name="Pitluck S."/>
            <person name="Peters L."/>
            <person name="Mikhailova N."/>
            <person name="Teshima H."/>
            <person name="Kyrpides N."/>
            <person name="Mavromatis K."/>
            <person name="Ivanova N."/>
            <person name="Brettin T."/>
            <person name="Detter J.C."/>
            <person name="Han C."/>
            <person name="Larimer F."/>
            <person name="Land M."/>
            <person name="Hauser L."/>
            <person name="Markowitz V."/>
            <person name="Cheng J.-F."/>
            <person name="Hugenholtz P."/>
            <person name="Woyke T."/>
            <person name="Wu D."/>
            <person name="Spring S."/>
            <person name="Schroeder M."/>
            <person name="Brambilla E."/>
            <person name="Klenk H.-P."/>
            <person name="Eisen J.A."/>
        </authorList>
    </citation>
    <scope>NUCLEOTIDE SEQUENCE [LARGE SCALE GENOMIC DNA]</scope>
    <source>
        <strain evidence="3">DSM 15908 / JCM 11604 / IC-154</strain>
    </source>
</reference>
<keyword evidence="1" id="KW-0812">Transmembrane</keyword>
<dbReference type="AlphaFoldDB" id="L0AB31"/>
<evidence type="ECO:0000256" key="1">
    <source>
        <dbReference type="SAM" id="Phobius"/>
    </source>
</evidence>
<evidence type="ECO:0000313" key="3">
    <source>
        <dbReference type="Proteomes" id="UP000010469"/>
    </source>
</evidence>
<gene>
    <name evidence="2" type="ordered locus">Calag_1389</name>
</gene>
<dbReference type="STRING" id="1056495.Calag_1389"/>
<name>L0AB31_CALLD</name>
<keyword evidence="3" id="KW-1185">Reference proteome</keyword>
<dbReference type="Proteomes" id="UP000010469">
    <property type="component" value="Chromosome"/>
</dbReference>
<evidence type="ECO:0008006" key="4">
    <source>
        <dbReference type="Google" id="ProtNLM"/>
    </source>
</evidence>
<accession>L0AB31</accession>
<organism evidence="2 3">
    <name type="scientific">Caldisphaera lagunensis (strain DSM 15908 / JCM 11604 / ANMR 0165 / IC-154)</name>
    <dbReference type="NCBI Taxonomy" id="1056495"/>
    <lineage>
        <taxon>Archaea</taxon>
        <taxon>Thermoproteota</taxon>
        <taxon>Thermoprotei</taxon>
        <taxon>Acidilobales</taxon>
        <taxon>Caldisphaeraceae</taxon>
        <taxon>Caldisphaera</taxon>
    </lineage>
</organism>
<dbReference type="InParanoid" id="L0AB31"/>
<dbReference type="KEGG" id="clg:Calag_1389"/>
<dbReference type="NCBIfam" id="TIGR02537">
    <property type="entry name" value="arch_flag_Nterm"/>
    <property type="match status" value="1"/>
</dbReference>
<protein>
    <recommendedName>
        <fullName evidence="4">Archaeal flagellin-like protein</fullName>
    </recommendedName>
</protein>
<dbReference type="eggNOG" id="arCOG03872">
    <property type="taxonomic scope" value="Archaea"/>
</dbReference>
<proteinExistence type="predicted"/>